<reference evidence="1 2" key="1">
    <citation type="submission" date="2019-12" db="EMBL/GenBank/DDBJ databases">
        <authorList>
            <person name="Floudas D."/>
            <person name="Bentzer J."/>
            <person name="Ahren D."/>
            <person name="Johansson T."/>
            <person name="Persson P."/>
            <person name="Tunlid A."/>
        </authorList>
    </citation>
    <scope>NUCLEOTIDE SEQUENCE [LARGE SCALE GENOMIC DNA]</scope>
    <source>
        <strain evidence="1 2">CBS 102.39</strain>
    </source>
</reference>
<evidence type="ECO:0000313" key="2">
    <source>
        <dbReference type="Proteomes" id="UP000521872"/>
    </source>
</evidence>
<evidence type="ECO:0000313" key="1">
    <source>
        <dbReference type="EMBL" id="KAF4618098.1"/>
    </source>
</evidence>
<organism evidence="1 2">
    <name type="scientific">Agrocybe pediades</name>
    <dbReference type="NCBI Taxonomy" id="84607"/>
    <lineage>
        <taxon>Eukaryota</taxon>
        <taxon>Fungi</taxon>
        <taxon>Dikarya</taxon>
        <taxon>Basidiomycota</taxon>
        <taxon>Agaricomycotina</taxon>
        <taxon>Agaricomycetes</taxon>
        <taxon>Agaricomycetidae</taxon>
        <taxon>Agaricales</taxon>
        <taxon>Agaricineae</taxon>
        <taxon>Strophariaceae</taxon>
        <taxon>Agrocybe</taxon>
    </lineage>
</organism>
<comment type="caution">
    <text evidence="1">The sequence shown here is derived from an EMBL/GenBank/DDBJ whole genome shotgun (WGS) entry which is preliminary data.</text>
</comment>
<dbReference type="Proteomes" id="UP000521872">
    <property type="component" value="Unassembled WGS sequence"/>
</dbReference>
<gene>
    <name evidence="1" type="ORF">D9613_012647</name>
</gene>
<dbReference type="EMBL" id="JAACJL010000019">
    <property type="protein sequence ID" value="KAF4618098.1"/>
    <property type="molecule type" value="Genomic_DNA"/>
</dbReference>
<accession>A0A8H4QVR5</accession>
<dbReference type="AlphaFoldDB" id="A0A8H4QVR5"/>
<proteinExistence type="predicted"/>
<name>A0A8H4QVR5_9AGAR</name>
<sequence length="182" mass="19654">MLHCRSLRGKELYGYGHTSLGVLGRFDCQSYVRHTLLTGRKRAVPGGTVPDSRLGALCVKTALRIGDIARFSAKCQDFVLAKMLLTLEFKGRKPEDSGGTSIIRAVMQHLVYSIPKACHPPLTSTDTDALGTDMPRKAISAISGKNGKAITRVNSTPLDLSAQVPSPAWFVFVRRAASGDIV</sequence>
<keyword evidence="2" id="KW-1185">Reference proteome</keyword>
<protein>
    <submittedName>
        <fullName evidence="1">Uncharacterized protein</fullName>
    </submittedName>
</protein>